<evidence type="ECO:0000313" key="2">
    <source>
        <dbReference type="Proteomes" id="UP000198329"/>
    </source>
</evidence>
<evidence type="ECO:0000313" key="1">
    <source>
        <dbReference type="EMBL" id="ASM55086.1"/>
    </source>
</evidence>
<organism evidence="1 2">
    <name type="scientific">Pseudoalteromonas nigrifaciens</name>
    <dbReference type="NCBI Taxonomy" id="28109"/>
    <lineage>
        <taxon>Bacteria</taxon>
        <taxon>Pseudomonadati</taxon>
        <taxon>Pseudomonadota</taxon>
        <taxon>Gammaproteobacteria</taxon>
        <taxon>Alteromonadales</taxon>
        <taxon>Pseudoalteromonadaceae</taxon>
        <taxon>Pseudoalteromonas</taxon>
    </lineage>
</organism>
<dbReference type="Proteomes" id="UP000198329">
    <property type="component" value="Chromosome I"/>
</dbReference>
<sequence>MQRNPTNHKYTYSLKSQEYVLFNVGVKLAGARAPAQKL</sequence>
<reference evidence="1 2" key="1">
    <citation type="submission" date="2015-03" db="EMBL/GenBank/DDBJ databases">
        <authorList>
            <person name="Xie B.-B."/>
            <person name="Rong J.-C."/>
            <person name="Qin Q.-L."/>
            <person name="Zhang Y.-Z."/>
        </authorList>
    </citation>
    <scope>NUCLEOTIDE SEQUENCE [LARGE SCALE GENOMIC DNA]</scope>
    <source>
        <strain evidence="1 2">KMM 661</strain>
    </source>
</reference>
<dbReference type="EMBL" id="CP011036">
    <property type="protein sequence ID" value="ASM55086.1"/>
    <property type="molecule type" value="Genomic_DNA"/>
</dbReference>
<name>A0AAC9UK33_9GAMM</name>
<keyword evidence="2" id="KW-1185">Reference proteome</keyword>
<gene>
    <name evidence="1" type="ORF">PNIG_a3154</name>
</gene>
<protein>
    <submittedName>
        <fullName evidence="1">Uncharacterized protein</fullName>
    </submittedName>
</protein>
<dbReference type="AlphaFoldDB" id="A0AAC9UK33"/>
<accession>A0AAC9UK33</accession>
<dbReference type="KEGG" id="png:PNIG_a3154"/>
<proteinExistence type="predicted"/>